<gene>
    <name evidence="1" type="ORF">GQ671_01520</name>
</gene>
<reference evidence="1 2" key="1">
    <citation type="submission" date="2019-12" db="EMBL/GenBank/DDBJ databases">
        <title>Salinicoccus cyprini sp. nov., isolated from gastro-intestinal tract of mirror carp, Cyprinus carpio var. specularis, collected from Gobind Sagar Reservoir, Himachal Pradesh, India.</title>
        <authorList>
            <person name="Talwar C."/>
            <person name="Singh A.K."/>
            <person name="Lal R."/>
            <person name="Negi R.K."/>
        </authorList>
    </citation>
    <scope>NUCLEOTIDE SEQUENCE [LARGE SCALE GENOMIC DNA]</scope>
    <source>
        <strain evidence="1 2">J-82</strain>
    </source>
</reference>
<keyword evidence="2" id="KW-1185">Reference proteome</keyword>
<protein>
    <recommendedName>
        <fullName evidence="3">AAA family ATPase</fullName>
    </recommendedName>
</protein>
<dbReference type="SUPFAM" id="SSF52540">
    <property type="entry name" value="P-loop containing nucleoside triphosphate hydrolases"/>
    <property type="match status" value="1"/>
</dbReference>
<name>A0A6N8TWB2_9STAP</name>
<evidence type="ECO:0008006" key="3">
    <source>
        <dbReference type="Google" id="ProtNLM"/>
    </source>
</evidence>
<evidence type="ECO:0000313" key="1">
    <source>
        <dbReference type="EMBL" id="MXQ49980.1"/>
    </source>
</evidence>
<proteinExistence type="predicted"/>
<evidence type="ECO:0000313" key="2">
    <source>
        <dbReference type="Proteomes" id="UP000436284"/>
    </source>
</evidence>
<dbReference type="Gene3D" id="3.20.20.140">
    <property type="entry name" value="Metal-dependent hydrolases"/>
    <property type="match status" value="1"/>
</dbReference>
<dbReference type="RefSeq" id="WP_160651659.1">
    <property type="nucleotide sequence ID" value="NZ_JBHRWU010000001.1"/>
</dbReference>
<dbReference type="OrthoDB" id="9777619at2"/>
<accession>A0A6N8TWB2</accession>
<sequence>MKIDLHLHTKKCKQGDSSKRNVDVTRFIREMKENDVGICSITNHNHFDIEQYEKIIQEAPELLIFPGIELDIKYEDEHYHIIVMCNPKKRKEFYSYFDNDLDRDYNTFFLDYKKFISLIKNFESGDIIVFPHFLDKDKERSLNMNAKEKLREDLEGFLVILEPGKMQTMGVINAHNELSLIGSDVTDWDKYFQYELPEIKFRISSFENFYELASNPSLFVNRYLKDTKKYMVPVKVKEELLSKPVEIYKDINIIFGEKGSGKTILLKSQIYRYLKEEGFNVFLHEGKDYNEQYNNLINNFEKSVVGDETILKRIEENFKFIINYQEQKPFNFLEKIKAYHSNKSANKNAKVIKKTDSQFSNNETKNFKDIIGDLETDLRKVKDVKDINTKIRSVTEKNGIALTEQLNLLNLDLVSASINNYKTIFSAENTELFLTILKESVQKKTGKESKPNNIGFAKLVSQRLARLEANQILIQDLEDVKNSKTHRLGSIPNKGKVSMTTSIEVLESDESYNKKKIFDRSKIVRNRELMKKIKEFNFKDFRKINDYFEVEEKISSSEFSKDMIRKKSVIKIDGNNDYNPSEGERAIITISGLLENDSYDCYLFDEIERGLGQKYITDYIVPKIKEQRDKGKIVIISTHNSNVAINTLPSQTIYCDYSVNTKNIYYMGNLYTNQLIGIDEGNELIWKEKALIHLEGSKEMFGKRRNIYGV</sequence>
<dbReference type="InterPro" id="IPR016195">
    <property type="entry name" value="Pol/histidinol_Pase-like"/>
</dbReference>
<dbReference type="AlphaFoldDB" id="A0A6N8TWB2"/>
<dbReference type="Proteomes" id="UP000436284">
    <property type="component" value="Unassembled WGS sequence"/>
</dbReference>
<dbReference type="EMBL" id="WUUK01000001">
    <property type="protein sequence ID" value="MXQ49980.1"/>
    <property type="molecule type" value="Genomic_DNA"/>
</dbReference>
<dbReference type="InterPro" id="IPR027417">
    <property type="entry name" value="P-loop_NTPase"/>
</dbReference>
<organism evidence="1 2">
    <name type="scientific">Salinicoccus hispanicus</name>
    <dbReference type="NCBI Taxonomy" id="157225"/>
    <lineage>
        <taxon>Bacteria</taxon>
        <taxon>Bacillati</taxon>
        <taxon>Bacillota</taxon>
        <taxon>Bacilli</taxon>
        <taxon>Bacillales</taxon>
        <taxon>Staphylococcaceae</taxon>
        <taxon>Salinicoccus</taxon>
    </lineage>
</organism>
<comment type="caution">
    <text evidence="1">The sequence shown here is derived from an EMBL/GenBank/DDBJ whole genome shotgun (WGS) entry which is preliminary data.</text>
</comment>
<dbReference type="SUPFAM" id="SSF89550">
    <property type="entry name" value="PHP domain-like"/>
    <property type="match status" value="1"/>
</dbReference>